<gene>
    <name evidence="1" type="ORF">SAMN02745126_02051</name>
</gene>
<dbReference type="AlphaFoldDB" id="A0A1T4N0P9"/>
<dbReference type="PANTHER" id="PTHR43664">
    <property type="entry name" value="MONOAMINE OXIDASE-RELATED"/>
    <property type="match status" value="1"/>
</dbReference>
<dbReference type="STRING" id="225324.SAMN02745126_02051"/>
<dbReference type="Gene3D" id="3.10.129.10">
    <property type="entry name" value="Hotdog Thioesterase"/>
    <property type="match status" value="1"/>
</dbReference>
<proteinExistence type="predicted"/>
<dbReference type="PANTHER" id="PTHR43664:SF1">
    <property type="entry name" value="BETA-METHYLMALYL-COA DEHYDRATASE"/>
    <property type="match status" value="1"/>
</dbReference>
<keyword evidence="2" id="KW-1185">Reference proteome</keyword>
<dbReference type="Proteomes" id="UP000190092">
    <property type="component" value="Unassembled WGS sequence"/>
</dbReference>
<organism evidence="1 2">
    <name type="scientific">Enhydrobacter aerosaccus</name>
    <dbReference type="NCBI Taxonomy" id="225324"/>
    <lineage>
        <taxon>Bacteria</taxon>
        <taxon>Pseudomonadati</taxon>
        <taxon>Pseudomonadota</taxon>
        <taxon>Alphaproteobacteria</taxon>
        <taxon>Hyphomicrobiales</taxon>
        <taxon>Enhydrobacter</taxon>
    </lineage>
</organism>
<accession>A0A1T4N0P9</accession>
<evidence type="ECO:0000313" key="1">
    <source>
        <dbReference type="EMBL" id="SJZ72686.1"/>
    </source>
</evidence>
<dbReference type="SUPFAM" id="SSF54637">
    <property type="entry name" value="Thioesterase/thiol ester dehydrase-isomerase"/>
    <property type="match status" value="1"/>
</dbReference>
<dbReference type="InterPro" id="IPR052342">
    <property type="entry name" value="MCH/BMMD"/>
</dbReference>
<evidence type="ECO:0000313" key="2">
    <source>
        <dbReference type="Proteomes" id="UP000190092"/>
    </source>
</evidence>
<reference evidence="2" key="1">
    <citation type="submission" date="2017-02" db="EMBL/GenBank/DDBJ databases">
        <authorList>
            <person name="Varghese N."/>
            <person name="Submissions S."/>
        </authorList>
    </citation>
    <scope>NUCLEOTIDE SEQUENCE [LARGE SCALE GENOMIC DNA]</scope>
    <source>
        <strain evidence="2">ATCC 27094</strain>
    </source>
</reference>
<dbReference type="OrthoDB" id="9796589at2"/>
<name>A0A1T4N0P9_9HYPH</name>
<dbReference type="RefSeq" id="WP_085933777.1">
    <property type="nucleotide sequence ID" value="NZ_FUWJ01000002.1"/>
</dbReference>
<dbReference type="InterPro" id="IPR029069">
    <property type="entry name" value="HotDog_dom_sf"/>
</dbReference>
<sequence length="152" mass="16967">MKQLGEGWNWRDLKLGDRFITFGRTLFEADLLNFVTLCGFSEELFTNKEYIATHAPMRGGHPVPGALVYSMAEGLVIPTTLQGTGLAFLSMGFDIKGPTYVGDTIHVEIEVTEIKPTSKDPMRALVRTTNLVKNQKGETVLIYTPLRMMQGR</sequence>
<protein>
    <submittedName>
        <fullName evidence="1">Acyl dehydratase</fullName>
    </submittedName>
</protein>
<dbReference type="EMBL" id="FUWJ01000002">
    <property type="protein sequence ID" value="SJZ72686.1"/>
    <property type="molecule type" value="Genomic_DNA"/>
</dbReference>